<dbReference type="GO" id="GO:0032259">
    <property type="term" value="P:methylation"/>
    <property type="evidence" value="ECO:0007669"/>
    <property type="project" value="UniProtKB-KW"/>
</dbReference>
<reference evidence="1 2" key="1">
    <citation type="journal article" date="2020" name="ISME J.">
        <title>Comparative genomics reveals insights into cyanobacterial evolution and habitat adaptation.</title>
        <authorList>
            <person name="Chen M.Y."/>
            <person name="Teng W.K."/>
            <person name="Zhao L."/>
            <person name="Hu C.X."/>
            <person name="Zhou Y.K."/>
            <person name="Han B.P."/>
            <person name="Song L.R."/>
            <person name="Shu W.S."/>
        </authorList>
    </citation>
    <scope>NUCLEOTIDE SEQUENCE [LARGE SCALE GENOMIC DNA]</scope>
    <source>
        <strain evidence="1 2">FACHB-318</strain>
    </source>
</reference>
<dbReference type="EMBL" id="JACJQC010000028">
    <property type="protein sequence ID" value="MBD2174300.1"/>
    <property type="molecule type" value="Genomic_DNA"/>
</dbReference>
<sequence length="48" mass="5573">IKNPHKVDVEHADLDEMLADHQKLMAELGEVRSKLKFELMEALERDEA</sequence>
<name>A0ABR7ZNY1_ANACY</name>
<keyword evidence="1" id="KW-0489">Methyltransferase</keyword>
<dbReference type="Proteomes" id="UP000638897">
    <property type="component" value="Unassembled WGS sequence"/>
</dbReference>
<evidence type="ECO:0000313" key="1">
    <source>
        <dbReference type="EMBL" id="MBD2174300.1"/>
    </source>
</evidence>
<gene>
    <name evidence="1" type="ORF">H6F81_24155</name>
</gene>
<comment type="caution">
    <text evidence="1">The sequence shown here is derived from an EMBL/GenBank/DDBJ whole genome shotgun (WGS) entry which is preliminary data.</text>
</comment>
<organism evidence="1 2">
    <name type="scientific">Anabaena cylindrica FACHB-318</name>
    <dbReference type="NCBI Taxonomy" id="2692880"/>
    <lineage>
        <taxon>Bacteria</taxon>
        <taxon>Bacillati</taxon>
        <taxon>Cyanobacteriota</taxon>
        <taxon>Cyanophyceae</taxon>
        <taxon>Nostocales</taxon>
        <taxon>Nostocaceae</taxon>
        <taxon>Anabaena</taxon>
    </lineage>
</organism>
<proteinExistence type="predicted"/>
<feature type="non-terminal residue" evidence="1">
    <location>
        <position position="1"/>
    </location>
</feature>
<keyword evidence="2" id="KW-1185">Reference proteome</keyword>
<keyword evidence="1" id="KW-0808">Transferase</keyword>
<evidence type="ECO:0000313" key="2">
    <source>
        <dbReference type="Proteomes" id="UP000638897"/>
    </source>
</evidence>
<accession>A0ABR7ZNY1</accession>
<dbReference type="GO" id="GO:0008168">
    <property type="term" value="F:methyltransferase activity"/>
    <property type="evidence" value="ECO:0007669"/>
    <property type="project" value="UniProtKB-KW"/>
</dbReference>
<protein>
    <submittedName>
        <fullName evidence="1">SAM-dependent DNA methyltransferase</fullName>
    </submittedName>
</protein>